<dbReference type="PANTHER" id="PTHR12428:SF65">
    <property type="entry name" value="CYTOCHROME C OXIDASE ASSEMBLY PROTEIN COX18, MITOCHONDRIAL"/>
    <property type="match status" value="1"/>
</dbReference>
<evidence type="ECO:0000256" key="5">
    <source>
        <dbReference type="RuleBase" id="RU003945"/>
    </source>
</evidence>
<feature type="compositionally biased region" description="Basic and acidic residues" evidence="6">
    <location>
        <begin position="369"/>
        <end position="392"/>
    </location>
</feature>
<evidence type="ECO:0000256" key="6">
    <source>
        <dbReference type="SAM" id="MobiDB-lite"/>
    </source>
</evidence>
<dbReference type="Pfam" id="PF02096">
    <property type="entry name" value="60KD_IMP"/>
    <property type="match status" value="1"/>
</dbReference>
<proteinExistence type="inferred from homology"/>
<accession>A0A0L0DAR1</accession>
<comment type="similarity">
    <text evidence="5">Belongs to the OXA1/ALB3/YidC family.</text>
</comment>
<evidence type="ECO:0000256" key="1">
    <source>
        <dbReference type="ARBA" id="ARBA00004141"/>
    </source>
</evidence>
<evidence type="ECO:0000313" key="9">
    <source>
        <dbReference type="EMBL" id="KNC49166.1"/>
    </source>
</evidence>
<feature type="region of interest" description="Disordered" evidence="6">
    <location>
        <begin position="369"/>
        <end position="401"/>
    </location>
</feature>
<dbReference type="Proteomes" id="UP000054408">
    <property type="component" value="Unassembled WGS sequence"/>
</dbReference>
<evidence type="ECO:0000259" key="8">
    <source>
        <dbReference type="Pfam" id="PF02096"/>
    </source>
</evidence>
<evidence type="ECO:0000256" key="7">
    <source>
        <dbReference type="SAM" id="Phobius"/>
    </source>
</evidence>
<dbReference type="PANTHER" id="PTHR12428">
    <property type="entry name" value="OXA1"/>
    <property type="match status" value="1"/>
</dbReference>
<keyword evidence="4 7" id="KW-0472">Membrane</keyword>
<protein>
    <submittedName>
        <fullName evidence="9">Inner membrane protein OXA1L</fullName>
    </submittedName>
</protein>
<dbReference type="GO" id="GO:0005743">
    <property type="term" value="C:mitochondrial inner membrane"/>
    <property type="evidence" value="ECO:0007669"/>
    <property type="project" value="TreeGrafter"/>
</dbReference>
<dbReference type="EMBL" id="GL349453">
    <property type="protein sequence ID" value="KNC49166.1"/>
    <property type="molecule type" value="Genomic_DNA"/>
</dbReference>
<feature type="transmembrane region" description="Helical" evidence="7">
    <location>
        <begin position="292"/>
        <end position="312"/>
    </location>
</feature>
<dbReference type="InterPro" id="IPR028055">
    <property type="entry name" value="YidC/Oxa/ALB_C"/>
</dbReference>
<feature type="domain" description="Membrane insertase YidC/Oxa/ALB C-terminal" evidence="8">
    <location>
        <begin position="133"/>
        <end position="324"/>
    </location>
</feature>
<dbReference type="RefSeq" id="XP_013758187.1">
    <property type="nucleotide sequence ID" value="XM_013902733.1"/>
</dbReference>
<comment type="subcellular location">
    <subcellularLocation>
        <location evidence="1 5">Membrane</location>
        <topology evidence="1 5">Multi-pass membrane protein</topology>
    </subcellularLocation>
</comment>
<keyword evidence="2 5" id="KW-0812">Transmembrane</keyword>
<feature type="compositionally biased region" description="Low complexity" evidence="6">
    <location>
        <begin position="434"/>
        <end position="446"/>
    </location>
</feature>
<dbReference type="AlphaFoldDB" id="A0A0L0DAR1"/>
<dbReference type="NCBIfam" id="TIGR03592">
    <property type="entry name" value="yidC_oxa1_cterm"/>
    <property type="match status" value="1"/>
</dbReference>
<gene>
    <name evidence="9" type="ORF">AMSG_05144</name>
</gene>
<feature type="region of interest" description="Disordered" evidence="6">
    <location>
        <begin position="335"/>
        <end position="356"/>
    </location>
</feature>
<keyword evidence="3 7" id="KW-1133">Transmembrane helix</keyword>
<name>A0A0L0DAR1_THETB</name>
<organism evidence="9 10">
    <name type="scientific">Thecamonas trahens ATCC 50062</name>
    <dbReference type="NCBI Taxonomy" id="461836"/>
    <lineage>
        <taxon>Eukaryota</taxon>
        <taxon>Apusozoa</taxon>
        <taxon>Apusomonadida</taxon>
        <taxon>Apusomonadidae</taxon>
        <taxon>Thecamonas</taxon>
    </lineage>
</organism>
<evidence type="ECO:0000256" key="2">
    <source>
        <dbReference type="ARBA" id="ARBA00022692"/>
    </source>
</evidence>
<feature type="compositionally biased region" description="Basic residues" evidence="6">
    <location>
        <begin position="449"/>
        <end position="475"/>
    </location>
</feature>
<evidence type="ECO:0000313" key="10">
    <source>
        <dbReference type="Proteomes" id="UP000054408"/>
    </source>
</evidence>
<sequence>MRAMQGTGLLRAWSALGAAPRNSGWSMGQAMVVAGSARCFSASSATASWFGGSGSEEETAGATGAGNAGVASLPDAGGESVGGEAMTDLATTMASADGVEEVVNGLINPGGFSPIYWACDGLQALQAASGLPWWATIVATTVAVRTALLPFAIKQMKFTGRVQQVQPKIQYLTAKMKEHTPGSELHNMYAIQLRDLVQKHDVNPLKMFMFPLIQAPVFISMFMALRRLAENGTFVDGLTSGGALWFSDLSAADPYYVLPLVAGGSFLATVELGAEMPNVQQRSTMKNVMRGLAVVMVAATYSFPASVFMYWISSNSFSLAQAMAFRVPGVKDALGIPPPPDPSKAPPMPASAGAQDAGSAFQELKDAFNKQKSLRDEIKSRTEAREARKTAADEPAAAVASAATGLDSANALHAEPAPVTDVRPAMTAAEMLAAGAATPPAATASAQRVIKRGGTRHNPTKTRAKGRSYGRKRGK</sequence>
<dbReference type="CDD" id="cd20069">
    <property type="entry name" value="5TM_Oxa1-like"/>
    <property type="match status" value="1"/>
</dbReference>
<dbReference type="OrthoDB" id="2148490at2759"/>
<feature type="transmembrane region" description="Helical" evidence="7">
    <location>
        <begin position="133"/>
        <end position="153"/>
    </location>
</feature>
<dbReference type="GeneID" id="25564617"/>
<evidence type="ECO:0000256" key="4">
    <source>
        <dbReference type="ARBA" id="ARBA00023136"/>
    </source>
</evidence>
<evidence type="ECO:0000256" key="3">
    <source>
        <dbReference type="ARBA" id="ARBA00022989"/>
    </source>
</evidence>
<dbReference type="eggNOG" id="KOG1239">
    <property type="taxonomic scope" value="Eukaryota"/>
</dbReference>
<dbReference type="GO" id="GO:0032977">
    <property type="term" value="F:membrane insertase activity"/>
    <property type="evidence" value="ECO:0007669"/>
    <property type="project" value="InterPro"/>
</dbReference>
<keyword evidence="10" id="KW-1185">Reference proteome</keyword>
<dbReference type="OMA" id="XPPSARE"/>
<feature type="region of interest" description="Disordered" evidence="6">
    <location>
        <begin position="434"/>
        <end position="475"/>
    </location>
</feature>
<dbReference type="GO" id="GO:0032979">
    <property type="term" value="P:protein insertion into mitochondrial inner membrane from matrix"/>
    <property type="evidence" value="ECO:0007669"/>
    <property type="project" value="TreeGrafter"/>
</dbReference>
<dbReference type="InterPro" id="IPR001708">
    <property type="entry name" value="YidC/ALB3/OXA1/COX18"/>
</dbReference>
<reference evidence="9 10" key="1">
    <citation type="submission" date="2010-05" db="EMBL/GenBank/DDBJ databases">
        <title>The Genome Sequence of Thecamonas trahens ATCC 50062.</title>
        <authorList>
            <consortium name="The Broad Institute Genome Sequencing Platform"/>
            <person name="Russ C."/>
            <person name="Cuomo C."/>
            <person name="Shea T."/>
            <person name="Young S.K."/>
            <person name="Zeng Q."/>
            <person name="Koehrsen M."/>
            <person name="Haas B."/>
            <person name="Borodovsky M."/>
            <person name="Guigo R."/>
            <person name="Alvarado L."/>
            <person name="Berlin A."/>
            <person name="Bochicchio J."/>
            <person name="Borenstein D."/>
            <person name="Chapman S."/>
            <person name="Chen Z."/>
            <person name="Freedman E."/>
            <person name="Gellesch M."/>
            <person name="Goldberg J."/>
            <person name="Griggs A."/>
            <person name="Gujja S."/>
            <person name="Heilman E."/>
            <person name="Heiman D."/>
            <person name="Hepburn T."/>
            <person name="Howarth C."/>
            <person name="Jen D."/>
            <person name="Larson L."/>
            <person name="Mehta T."/>
            <person name="Park D."/>
            <person name="Pearson M."/>
            <person name="Roberts A."/>
            <person name="Saif S."/>
            <person name="Shenoy N."/>
            <person name="Sisk P."/>
            <person name="Stolte C."/>
            <person name="Sykes S."/>
            <person name="Thomson T."/>
            <person name="Walk T."/>
            <person name="White J."/>
            <person name="Yandava C."/>
            <person name="Burger G."/>
            <person name="Gray M.W."/>
            <person name="Holland P.W.H."/>
            <person name="King N."/>
            <person name="Lang F.B.F."/>
            <person name="Roger A.J."/>
            <person name="Ruiz-Trillo I."/>
            <person name="Lander E."/>
            <person name="Nusbaum C."/>
        </authorList>
    </citation>
    <scope>NUCLEOTIDE SEQUENCE [LARGE SCALE GENOMIC DNA]</scope>
    <source>
        <strain evidence="9 10">ATCC 50062</strain>
    </source>
</reference>
<dbReference type="STRING" id="461836.A0A0L0DAR1"/>
<feature type="compositionally biased region" description="Pro residues" evidence="6">
    <location>
        <begin position="336"/>
        <end position="349"/>
    </location>
</feature>